<gene>
    <name evidence="3" type="primary">rhaR_1</name>
    <name evidence="3" type="ORF">PAECIP111802_00050</name>
</gene>
<dbReference type="Proteomes" id="UP000730618">
    <property type="component" value="Unassembled WGS sequence"/>
</dbReference>
<comment type="caution">
    <text evidence="3">The sequence shown here is derived from an EMBL/GenBank/DDBJ whole genome shotgun (WGS) entry which is preliminary data.</text>
</comment>
<keyword evidence="1" id="KW-0238">DNA-binding</keyword>
<accession>A0ABM8V9R7</accession>
<organism evidence="3 4">
    <name type="scientific">Paenibacillus allorhizosphaerae</name>
    <dbReference type="NCBI Taxonomy" id="2849866"/>
    <lineage>
        <taxon>Bacteria</taxon>
        <taxon>Bacillati</taxon>
        <taxon>Bacillota</taxon>
        <taxon>Bacilli</taxon>
        <taxon>Bacillales</taxon>
        <taxon>Paenibacillaceae</taxon>
        <taxon>Paenibacillus</taxon>
    </lineage>
</organism>
<evidence type="ECO:0000313" key="3">
    <source>
        <dbReference type="EMBL" id="CAG7614177.1"/>
    </source>
</evidence>
<reference evidence="3 4" key="1">
    <citation type="submission" date="2021-06" db="EMBL/GenBank/DDBJ databases">
        <authorList>
            <person name="Criscuolo A."/>
        </authorList>
    </citation>
    <scope>NUCLEOTIDE SEQUENCE [LARGE SCALE GENOMIC DNA]</scope>
    <source>
        <strain evidence="4">CIP 111802</strain>
    </source>
</reference>
<name>A0ABM8V9R7_9BACL</name>
<evidence type="ECO:0000259" key="2">
    <source>
        <dbReference type="PROSITE" id="PS01124"/>
    </source>
</evidence>
<dbReference type="EMBL" id="CAJVCE010000001">
    <property type="protein sequence ID" value="CAG7614177.1"/>
    <property type="molecule type" value="Genomic_DNA"/>
</dbReference>
<keyword evidence="4" id="KW-1185">Reference proteome</keyword>
<feature type="domain" description="HTH araC/xylS-type" evidence="2">
    <location>
        <begin position="170"/>
        <end position="272"/>
    </location>
</feature>
<evidence type="ECO:0000256" key="1">
    <source>
        <dbReference type="ARBA" id="ARBA00023125"/>
    </source>
</evidence>
<dbReference type="Pfam" id="PF12833">
    <property type="entry name" value="HTH_18"/>
    <property type="match status" value="1"/>
</dbReference>
<protein>
    <submittedName>
        <fullName evidence="3">HTH-type transcriptional activator RhaR</fullName>
    </submittedName>
</protein>
<dbReference type="SMART" id="SM00342">
    <property type="entry name" value="HTH_ARAC"/>
    <property type="match status" value="1"/>
</dbReference>
<evidence type="ECO:0000313" key="4">
    <source>
        <dbReference type="Proteomes" id="UP000730618"/>
    </source>
</evidence>
<dbReference type="InterPro" id="IPR018060">
    <property type="entry name" value="HTH_AraC"/>
</dbReference>
<dbReference type="PANTHER" id="PTHR43280">
    <property type="entry name" value="ARAC-FAMILY TRANSCRIPTIONAL REGULATOR"/>
    <property type="match status" value="1"/>
</dbReference>
<dbReference type="PANTHER" id="PTHR43280:SF2">
    <property type="entry name" value="HTH-TYPE TRANSCRIPTIONAL REGULATOR EXSA"/>
    <property type="match status" value="1"/>
</dbReference>
<dbReference type="PROSITE" id="PS01124">
    <property type="entry name" value="HTH_ARAC_FAMILY_2"/>
    <property type="match status" value="1"/>
</dbReference>
<proteinExistence type="predicted"/>
<sequence length="275" mass="32338">MLKPLLSGFMPQVELAIYWEKKPRFLFYEDIYKVWVMFAVESGSFYYEIGDKKGSATFGDLVLCPPNTPFRRVINAPLTFYFFELNWVDTEQSSSHRVEEMIPAGKVSLLDTMRLTQNYAMMKKWRSWPLSVRLPRYNHYCQDIWLLYCDGLEEGMLPTEAELTRDPDRDPLMQEAQRRIQQQAFSALNLKQIASDLGITQVHLSKKFSASFGVTPLRYLTSLRLNKAKMLLLETNMTIEQISECCGYQNGFYLNRVFVKYEHTTPSRYRHTHRM</sequence>
<dbReference type="RefSeq" id="WP_218096452.1">
    <property type="nucleotide sequence ID" value="NZ_CAJVCE010000001.1"/>
</dbReference>